<evidence type="ECO:0000313" key="3">
    <source>
        <dbReference type="Proteomes" id="UP001218188"/>
    </source>
</evidence>
<proteinExistence type="predicted"/>
<dbReference type="Proteomes" id="UP001218188">
    <property type="component" value="Unassembled WGS sequence"/>
</dbReference>
<evidence type="ECO:0000313" key="2">
    <source>
        <dbReference type="EMBL" id="KAJ7019626.1"/>
    </source>
</evidence>
<sequence length="255" mass="28067">MPFQRVREHPDDEEYALTTPKRYRKLSKLGTSEDTLPSPPATVNTQTSTLQPSSFKDRAPKTPTASPPTPPASEDLWRSVGGQPRLVFCTTCCLRVDAPLYREECGHCGEECDDCAAVTAARIGVQHETQAAVEGVEILGEEGLEGAGYSFRDIEEYIEGPSRKLLGSFCGRQESAGHHCRIFWEGGFQNRTFPQNVAMLFTVVKGQPLWRGWAISSVVLILTVSSSYCDFPTPQLRSLFTGSVDRLSSTYAGPQ</sequence>
<feature type="compositionally biased region" description="Polar residues" evidence="1">
    <location>
        <begin position="29"/>
        <end position="54"/>
    </location>
</feature>
<gene>
    <name evidence="2" type="ORF">C8F04DRAFT_1197483</name>
</gene>
<organism evidence="2 3">
    <name type="scientific">Mycena alexandri</name>
    <dbReference type="NCBI Taxonomy" id="1745969"/>
    <lineage>
        <taxon>Eukaryota</taxon>
        <taxon>Fungi</taxon>
        <taxon>Dikarya</taxon>
        <taxon>Basidiomycota</taxon>
        <taxon>Agaricomycotina</taxon>
        <taxon>Agaricomycetes</taxon>
        <taxon>Agaricomycetidae</taxon>
        <taxon>Agaricales</taxon>
        <taxon>Marasmiineae</taxon>
        <taxon>Mycenaceae</taxon>
        <taxon>Mycena</taxon>
    </lineage>
</organism>
<name>A0AAD6WQ81_9AGAR</name>
<keyword evidence="3" id="KW-1185">Reference proteome</keyword>
<feature type="region of interest" description="Disordered" evidence="1">
    <location>
        <begin position="1"/>
        <end position="77"/>
    </location>
</feature>
<dbReference type="EMBL" id="JARJCM010000287">
    <property type="protein sequence ID" value="KAJ7019626.1"/>
    <property type="molecule type" value="Genomic_DNA"/>
</dbReference>
<reference evidence="2" key="1">
    <citation type="submission" date="2023-03" db="EMBL/GenBank/DDBJ databases">
        <title>Massive genome expansion in bonnet fungi (Mycena s.s.) driven by repeated elements and novel gene families across ecological guilds.</title>
        <authorList>
            <consortium name="Lawrence Berkeley National Laboratory"/>
            <person name="Harder C.B."/>
            <person name="Miyauchi S."/>
            <person name="Viragh M."/>
            <person name="Kuo A."/>
            <person name="Thoen E."/>
            <person name="Andreopoulos B."/>
            <person name="Lu D."/>
            <person name="Skrede I."/>
            <person name="Drula E."/>
            <person name="Henrissat B."/>
            <person name="Morin E."/>
            <person name="Kohler A."/>
            <person name="Barry K."/>
            <person name="LaButti K."/>
            <person name="Morin E."/>
            <person name="Salamov A."/>
            <person name="Lipzen A."/>
            <person name="Mereny Z."/>
            <person name="Hegedus B."/>
            <person name="Baldrian P."/>
            <person name="Stursova M."/>
            <person name="Weitz H."/>
            <person name="Taylor A."/>
            <person name="Grigoriev I.V."/>
            <person name="Nagy L.G."/>
            <person name="Martin F."/>
            <person name="Kauserud H."/>
        </authorList>
    </citation>
    <scope>NUCLEOTIDE SEQUENCE</scope>
    <source>
        <strain evidence="2">CBHHK200</strain>
    </source>
</reference>
<comment type="caution">
    <text evidence="2">The sequence shown here is derived from an EMBL/GenBank/DDBJ whole genome shotgun (WGS) entry which is preliminary data.</text>
</comment>
<dbReference type="AlphaFoldDB" id="A0AAD6WQ81"/>
<protein>
    <submittedName>
        <fullName evidence="2">Uncharacterized protein</fullName>
    </submittedName>
</protein>
<evidence type="ECO:0000256" key="1">
    <source>
        <dbReference type="SAM" id="MobiDB-lite"/>
    </source>
</evidence>
<feature type="compositionally biased region" description="Basic and acidic residues" evidence="1">
    <location>
        <begin position="1"/>
        <end position="10"/>
    </location>
</feature>
<accession>A0AAD6WQ81</accession>